<reference evidence="1 2" key="1">
    <citation type="journal article" date="2014" name="Mol. Plant Microbe Interact.">
        <title>The complete genome sequence of Candidatus Liberibacter americanus, associated with citrus Huanglongbing.</title>
        <authorList>
            <person name="Wulff N.A."/>
            <person name="Zhang S."/>
            <person name="Setubal J.C."/>
            <person name="Almeida N.F."/>
            <person name="Martins E.C."/>
            <person name="Harakava R."/>
            <person name="Kumar D."/>
            <person name="Rangel L.T."/>
            <person name="Foissac X."/>
            <person name="Bove J."/>
            <person name="Gabriel D.W."/>
        </authorList>
    </citation>
    <scope>NUCLEOTIDE SEQUENCE [LARGE SCALE GENOMIC DNA]</scope>
    <source>
        <strain evidence="1 2">Sao Paulo</strain>
    </source>
</reference>
<accession>U6B4D5</accession>
<proteinExistence type="predicted"/>
<dbReference type="InterPro" id="IPR038610">
    <property type="entry name" value="FliK-like_C_sf"/>
</dbReference>
<evidence type="ECO:0000313" key="2">
    <source>
        <dbReference type="Proteomes" id="UP000017862"/>
    </source>
</evidence>
<dbReference type="HOGENOM" id="CLU_693861_0_0_5"/>
<dbReference type="eggNOG" id="COG3144">
    <property type="taxonomic scope" value="Bacteria"/>
</dbReference>
<gene>
    <name evidence="1" type="ORF">lam_388</name>
</gene>
<keyword evidence="2" id="KW-1185">Reference proteome</keyword>
<sequence>MRDITISYQDHLDIETEPLKKREYKLTYINYKKKNDITHNLSKNDNNSEVNSKFLSPFEKIFLKTPKSNNNILYNSSSEELYRNGIALVMAMSQKMFSDPNNSSLLIEKHLDPTICKIHIIDDNKDFPDNLPVIQDNIIHKGKADRPLKETISLLQLKSDVDLKSYDKKDDLELLSNGITNEVVEFSTQDQPASDIVSNDNKMQTTGLFGNISKSYVDDSVYILGSATDHNNHHQLSDNSISEHIQYMQKGMINILKIQMKPDSHDNVIATLRLSDNKLFVKLQVESSYIYKKIENERKGILDALNYSGYTIDSLDVDFVQKETVNIYQDSADLDSRQNSFSQSGNFERGKTYCSKRETVGGKLSLIEKKSNNIYQEGEDIGSYSCCIYV</sequence>
<dbReference type="STRING" id="1261131.lam_388"/>
<dbReference type="EMBL" id="CP006604">
    <property type="protein sequence ID" value="AHA27755.1"/>
    <property type="molecule type" value="Genomic_DNA"/>
</dbReference>
<evidence type="ECO:0000313" key="1">
    <source>
        <dbReference type="EMBL" id="AHA27755.1"/>
    </source>
</evidence>
<protein>
    <submittedName>
        <fullName evidence="1">Uncharacterized protein</fullName>
    </submittedName>
</protein>
<organism evidence="1 2">
    <name type="scientific">Candidatus Liberibacter americanus str. Sao Paulo</name>
    <dbReference type="NCBI Taxonomy" id="1261131"/>
    <lineage>
        <taxon>Bacteria</taxon>
        <taxon>Pseudomonadati</taxon>
        <taxon>Pseudomonadota</taxon>
        <taxon>Alphaproteobacteria</taxon>
        <taxon>Hyphomicrobiales</taxon>
        <taxon>Rhizobiaceae</taxon>
        <taxon>Liberibacter</taxon>
    </lineage>
</organism>
<name>U6B4D5_9HYPH</name>
<dbReference type="Proteomes" id="UP000017862">
    <property type="component" value="Chromosome"/>
</dbReference>
<dbReference type="PATRIC" id="fig|1261131.3.peg.373"/>
<dbReference type="AlphaFoldDB" id="U6B4D5"/>
<dbReference type="RefSeq" id="WP_007557148.1">
    <property type="nucleotide sequence ID" value="NC_022793.1"/>
</dbReference>
<dbReference type="KEGG" id="lar:lam_388"/>
<dbReference type="Gene3D" id="3.30.750.140">
    <property type="match status" value="1"/>
</dbReference>